<feature type="binding site" evidence="9">
    <location>
        <position position="114"/>
    </location>
    <ligand>
        <name>alpha-D-glucose 1-phosphate</name>
        <dbReference type="ChEBI" id="CHEBI:58601"/>
    </ligand>
</feature>
<proteinExistence type="inferred from homology"/>
<dbReference type="NCBIfam" id="NF002023">
    <property type="entry name" value="PRK00844.1"/>
    <property type="match status" value="1"/>
</dbReference>
<accession>A0A8J6QX04</accession>
<dbReference type="NCBIfam" id="TIGR02091">
    <property type="entry name" value="glgC"/>
    <property type="match status" value="1"/>
</dbReference>
<dbReference type="InterPro" id="IPR029044">
    <property type="entry name" value="Nucleotide-diphossugar_trans"/>
</dbReference>
<comment type="pathway">
    <text evidence="9">Glycan biosynthesis; glycogen biosynthesis.</text>
</comment>
<dbReference type="SUPFAM" id="SSF53448">
    <property type="entry name" value="Nucleotide-diphospho-sugar transferases"/>
    <property type="match status" value="1"/>
</dbReference>
<feature type="binding site" evidence="9">
    <location>
        <begin position="195"/>
        <end position="196"/>
    </location>
    <ligand>
        <name>alpha-D-glucose 1-phosphate</name>
        <dbReference type="ChEBI" id="CHEBI:58601"/>
    </ligand>
</feature>
<comment type="similarity">
    <text evidence="1 9">Belongs to the bacterial/plant glucose-1-phosphate adenylyltransferase family.</text>
</comment>
<keyword evidence="7 9" id="KW-0320">Glycogen biosynthesis</keyword>
<evidence type="ECO:0000259" key="11">
    <source>
        <dbReference type="Pfam" id="PF24894"/>
    </source>
</evidence>
<dbReference type="GO" id="GO:0005524">
    <property type="term" value="F:ATP binding"/>
    <property type="evidence" value="ECO:0007669"/>
    <property type="project" value="UniProtKB-KW"/>
</dbReference>
<evidence type="ECO:0000256" key="3">
    <source>
        <dbReference type="ARBA" id="ARBA00022679"/>
    </source>
</evidence>
<evidence type="ECO:0000256" key="8">
    <source>
        <dbReference type="ARBA" id="ARBA00023277"/>
    </source>
</evidence>
<dbReference type="PROSITE" id="PS00809">
    <property type="entry name" value="ADP_GLC_PYROPHOSPH_2"/>
    <property type="match status" value="1"/>
</dbReference>
<keyword evidence="6 9" id="KW-0067">ATP-binding</keyword>
<dbReference type="UniPathway" id="UPA00164"/>
<gene>
    <name evidence="9 12" type="primary">glgC</name>
    <name evidence="12" type="ORF">ICT70_06920</name>
</gene>
<evidence type="ECO:0000256" key="1">
    <source>
        <dbReference type="ARBA" id="ARBA00010443"/>
    </source>
</evidence>
<dbReference type="SUPFAM" id="SSF51161">
    <property type="entry name" value="Trimeric LpxA-like enzymes"/>
    <property type="match status" value="1"/>
</dbReference>
<comment type="catalytic activity">
    <reaction evidence="9">
        <text>alpha-D-glucose 1-phosphate + ATP + H(+) = ADP-alpha-D-glucose + diphosphate</text>
        <dbReference type="Rhea" id="RHEA:12120"/>
        <dbReference type="ChEBI" id="CHEBI:15378"/>
        <dbReference type="ChEBI" id="CHEBI:30616"/>
        <dbReference type="ChEBI" id="CHEBI:33019"/>
        <dbReference type="ChEBI" id="CHEBI:57498"/>
        <dbReference type="ChEBI" id="CHEBI:58601"/>
        <dbReference type="EC" id="2.7.7.27"/>
    </reaction>
</comment>
<dbReference type="Pfam" id="PF24894">
    <property type="entry name" value="Hexapep_GlmU"/>
    <property type="match status" value="1"/>
</dbReference>
<keyword evidence="5 9" id="KW-0547">Nucleotide-binding</keyword>
<sequence>MSSQPEPHIVYRYVSHLVKDTFALVLAGGRGSRLHELTEWRAKPAVYFGGKYRIIDFPLSNCVNSGIRRIGVLTQYKSHSLIRHLVRGWSHFKKELGEFVEILPASQRFSEEWYQGTADAVYQNMDIIRAEKPKYVLILSGDHIYRQDYRDMLLHHVESGADMTVSCMEVPVAEAAGAFGVMTVDDDMRIVRFDEKPEHPSEIPGQPGMTLASMGNYIFNTEFLEEVLTRDGKNPDSEHDFGKNIIPAIIKSHNVIAYPFRNPETNKLAYWRDVGSLDAFWEANMELISPTPELNLYDPNWPVWTYQVHLPPAKFVFNDDDRRGMAVDSTVSGGCIISGSRLNKTLLFSNVRVHSYSTIDETVILPEVVVHRNCRIRRAIIDRGCEIPAGTVIGYDSEQDKNNGFRITSKGIVLVTREMLGQQGGYA</sequence>
<feature type="binding site" evidence="9">
    <location>
        <position position="213"/>
    </location>
    <ligand>
        <name>alpha-D-glucose 1-phosphate</name>
        <dbReference type="ChEBI" id="CHEBI:58601"/>
    </ligand>
</feature>
<keyword evidence="13" id="KW-1185">Reference proteome</keyword>
<name>A0A8J6QX04_9BACT</name>
<dbReference type="HAMAP" id="MF_00624">
    <property type="entry name" value="GlgC"/>
    <property type="match status" value="1"/>
</dbReference>
<feature type="binding site" evidence="9">
    <location>
        <position position="180"/>
    </location>
    <ligand>
        <name>alpha-D-glucose 1-phosphate</name>
        <dbReference type="ChEBI" id="CHEBI:58601"/>
    </ligand>
</feature>
<evidence type="ECO:0000313" key="12">
    <source>
        <dbReference type="EMBL" id="MBD1400398.1"/>
    </source>
</evidence>
<protein>
    <recommendedName>
        <fullName evidence="9">Glucose-1-phosphate adenylyltransferase</fullName>
        <ecNumber evidence="9">2.7.7.27</ecNumber>
    </recommendedName>
    <alternativeName>
        <fullName evidence="9">ADP-glucose pyrophosphorylase</fullName>
        <shortName evidence="9">ADPGlc PPase</shortName>
    </alternativeName>
    <alternativeName>
        <fullName evidence="9">ADP-glucose synthase</fullName>
    </alternativeName>
</protein>
<comment type="function">
    <text evidence="9">Involved in the biosynthesis of ADP-glucose, a building block required for the elongation reactions to produce glycogen. Catalyzes the reaction between ATP and alpha-D-glucose 1-phosphate (G1P) to produce pyrophosphate and ADP-Glc.</text>
</comment>
<keyword evidence="3 9" id="KW-0808">Transferase</keyword>
<dbReference type="NCBIfam" id="NF001947">
    <property type="entry name" value="PRK00725.1"/>
    <property type="match status" value="1"/>
</dbReference>
<dbReference type="InterPro" id="IPR005835">
    <property type="entry name" value="NTP_transferase_dom"/>
</dbReference>
<feature type="domain" description="Glucose-1-phosphate adenylyltransferase/Bifunctional protein GlmU-like C-terminal hexapeptide" evidence="11">
    <location>
        <begin position="311"/>
        <end position="415"/>
    </location>
</feature>
<dbReference type="EC" id="2.7.7.27" evidence="9"/>
<dbReference type="GO" id="GO:0008878">
    <property type="term" value="F:glucose-1-phosphate adenylyltransferase activity"/>
    <property type="evidence" value="ECO:0007669"/>
    <property type="project" value="UniProtKB-UniRule"/>
</dbReference>
<comment type="subunit">
    <text evidence="9">Homotetramer.</text>
</comment>
<dbReference type="GO" id="GO:0005978">
    <property type="term" value="P:glycogen biosynthetic process"/>
    <property type="evidence" value="ECO:0007669"/>
    <property type="project" value="UniProtKB-UniRule"/>
</dbReference>
<dbReference type="PANTHER" id="PTHR43523">
    <property type="entry name" value="GLUCOSE-1-PHOSPHATE ADENYLYLTRANSFERASE-RELATED"/>
    <property type="match status" value="1"/>
</dbReference>
<dbReference type="InterPro" id="IPR011004">
    <property type="entry name" value="Trimer_LpxA-like_sf"/>
</dbReference>
<evidence type="ECO:0000256" key="4">
    <source>
        <dbReference type="ARBA" id="ARBA00022695"/>
    </source>
</evidence>
<dbReference type="Pfam" id="PF00483">
    <property type="entry name" value="NTP_transferase"/>
    <property type="match status" value="1"/>
</dbReference>
<dbReference type="RefSeq" id="WP_191154861.1">
    <property type="nucleotide sequence ID" value="NZ_JACWUN010000006.1"/>
</dbReference>
<keyword evidence="2 9" id="KW-0321">Glycogen metabolism</keyword>
<reference evidence="12" key="1">
    <citation type="submission" date="2020-09" db="EMBL/GenBank/DDBJ databases">
        <title>Pelobacter alkaliphilus sp. nov., a novel anaerobic arsenate-reducing bacterium from terrestrial mud volcano.</title>
        <authorList>
            <person name="Khomyakova M.A."/>
            <person name="Merkel A.Y."/>
            <person name="Slobodkin A.I."/>
        </authorList>
    </citation>
    <scope>NUCLEOTIDE SEQUENCE</scope>
    <source>
        <strain evidence="12">M08fum</strain>
    </source>
</reference>
<evidence type="ECO:0000259" key="10">
    <source>
        <dbReference type="Pfam" id="PF00483"/>
    </source>
</evidence>
<dbReference type="InterPro" id="IPR011831">
    <property type="entry name" value="ADP-Glc_PPase"/>
</dbReference>
<evidence type="ECO:0000256" key="2">
    <source>
        <dbReference type="ARBA" id="ARBA00022600"/>
    </source>
</evidence>
<dbReference type="CDD" id="cd02508">
    <property type="entry name" value="ADP_Glucose_PP"/>
    <property type="match status" value="1"/>
</dbReference>
<dbReference type="AlphaFoldDB" id="A0A8J6QX04"/>
<evidence type="ECO:0000256" key="6">
    <source>
        <dbReference type="ARBA" id="ARBA00022840"/>
    </source>
</evidence>
<feature type="domain" description="Nucleotidyl transferase" evidence="10">
    <location>
        <begin position="23"/>
        <end position="287"/>
    </location>
</feature>
<evidence type="ECO:0000256" key="7">
    <source>
        <dbReference type="ARBA" id="ARBA00023056"/>
    </source>
</evidence>
<dbReference type="InterPro" id="IPR056818">
    <property type="entry name" value="GlmU/GlgC-like_hexapep"/>
</dbReference>
<organism evidence="12 13">
    <name type="scientific">Pelovirga terrestris</name>
    <dbReference type="NCBI Taxonomy" id="2771352"/>
    <lineage>
        <taxon>Bacteria</taxon>
        <taxon>Pseudomonadati</taxon>
        <taxon>Thermodesulfobacteriota</taxon>
        <taxon>Desulfuromonadia</taxon>
        <taxon>Geobacterales</taxon>
        <taxon>Geobacteraceae</taxon>
        <taxon>Pelovirga</taxon>
    </lineage>
</organism>
<comment type="caution">
    <text evidence="12">The sequence shown here is derived from an EMBL/GenBank/DDBJ whole genome shotgun (WGS) entry which is preliminary data.</text>
</comment>
<dbReference type="Proteomes" id="UP000632828">
    <property type="component" value="Unassembled WGS sequence"/>
</dbReference>
<feature type="site" description="Could play a key role in the communication between the regulatory and the substrate sites" evidence="9">
    <location>
        <position position="75"/>
    </location>
</feature>
<dbReference type="Gene3D" id="2.160.10.10">
    <property type="entry name" value="Hexapeptide repeat proteins"/>
    <property type="match status" value="1"/>
</dbReference>
<dbReference type="InterPro" id="IPR023049">
    <property type="entry name" value="GlgC_bac"/>
</dbReference>
<evidence type="ECO:0000256" key="9">
    <source>
        <dbReference type="HAMAP-Rule" id="MF_00624"/>
    </source>
</evidence>
<evidence type="ECO:0000313" key="13">
    <source>
        <dbReference type="Proteomes" id="UP000632828"/>
    </source>
</evidence>
<dbReference type="EMBL" id="JACWUN010000006">
    <property type="protein sequence ID" value="MBD1400398.1"/>
    <property type="molecule type" value="Genomic_DNA"/>
</dbReference>
<dbReference type="InterPro" id="IPR005836">
    <property type="entry name" value="ADP_Glu_pyroP_CS"/>
</dbReference>
<evidence type="ECO:0000256" key="5">
    <source>
        <dbReference type="ARBA" id="ARBA00022741"/>
    </source>
</evidence>
<keyword evidence="4 9" id="KW-0548">Nucleotidyltransferase</keyword>
<feature type="site" description="Could play a key role in the communication between the regulatory and the substrate sites" evidence="9">
    <location>
        <position position="113"/>
    </location>
</feature>
<dbReference type="PROSITE" id="PS00810">
    <property type="entry name" value="ADP_GLC_PYROPHOSPH_3"/>
    <property type="match status" value="1"/>
</dbReference>
<dbReference type="Gene3D" id="3.90.550.10">
    <property type="entry name" value="Spore Coat Polysaccharide Biosynthesis Protein SpsA, Chain A"/>
    <property type="match status" value="1"/>
</dbReference>
<keyword evidence="8 9" id="KW-0119">Carbohydrate metabolism</keyword>
<dbReference type="CDD" id="cd04651">
    <property type="entry name" value="LbH_G1P_AT_C"/>
    <property type="match status" value="1"/>
</dbReference>
<dbReference type="PANTHER" id="PTHR43523:SF2">
    <property type="entry name" value="GLUCOSE-1-PHOSPHATE ADENYLYLTRANSFERASE"/>
    <property type="match status" value="1"/>
</dbReference>
<dbReference type="PROSITE" id="PS00808">
    <property type="entry name" value="ADP_GLC_PYROPHOSPH_1"/>
    <property type="match status" value="1"/>
</dbReference>